<dbReference type="FunCoup" id="F6YUZ1">
    <property type="interactions" value="10"/>
</dbReference>
<feature type="compositionally biased region" description="Basic residues" evidence="1">
    <location>
        <begin position="632"/>
        <end position="642"/>
    </location>
</feature>
<dbReference type="AlphaFoldDB" id="F6YUZ1"/>
<dbReference type="InParanoid" id="F6YUZ1"/>
<dbReference type="OMA" id="PPPFMKG"/>
<reference evidence="2" key="4">
    <citation type="submission" date="2025-09" db="UniProtKB">
        <authorList>
            <consortium name="Ensembl"/>
        </authorList>
    </citation>
    <scope>IDENTIFICATION</scope>
</reference>
<dbReference type="EMBL" id="EAAA01001280">
    <property type="status" value="NOT_ANNOTATED_CDS"/>
    <property type="molecule type" value="Genomic_DNA"/>
</dbReference>
<dbReference type="Proteomes" id="UP000008144">
    <property type="component" value="Chromosome 14"/>
</dbReference>
<proteinExistence type="predicted"/>
<evidence type="ECO:0008006" key="4">
    <source>
        <dbReference type="Google" id="ProtNLM"/>
    </source>
</evidence>
<evidence type="ECO:0000313" key="3">
    <source>
        <dbReference type="Proteomes" id="UP000008144"/>
    </source>
</evidence>
<evidence type="ECO:0000256" key="1">
    <source>
        <dbReference type="SAM" id="MobiDB-lite"/>
    </source>
</evidence>
<name>F6YUZ1_CIOIN</name>
<feature type="compositionally biased region" description="Basic residues" evidence="1">
    <location>
        <begin position="595"/>
        <end position="621"/>
    </location>
</feature>
<feature type="compositionally biased region" description="Basic residues" evidence="1">
    <location>
        <begin position="547"/>
        <end position="556"/>
    </location>
</feature>
<feature type="compositionally biased region" description="Basic residues" evidence="1">
    <location>
        <begin position="659"/>
        <end position="682"/>
    </location>
</feature>
<dbReference type="GO" id="GO:0048786">
    <property type="term" value="C:presynaptic active zone"/>
    <property type="evidence" value="ECO:0000318"/>
    <property type="project" value="GO_Central"/>
</dbReference>
<feature type="compositionally biased region" description="Low complexity" evidence="1">
    <location>
        <begin position="59"/>
        <end position="92"/>
    </location>
</feature>
<feature type="compositionally biased region" description="Basic and acidic residues" evidence="1">
    <location>
        <begin position="622"/>
        <end position="631"/>
    </location>
</feature>
<accession>F6YUZ1</accession>
<feature type="compositionally biased region" description="Basic residues" evidence="1">
    <location>
        <begin position="503"/>
        <end position="539"/>
    </location>
</feature>
<dbReference type="Pfam" id="PF15996">
    <property type="entry name" value="PNISR"/>
    <property type="match status" value="1"/>
</dbReference>
<dbReference type="HOGENOM" id="CLU_396677_0_0_1"/>
<feature type="region of interest" description="Disordered" evidence="1">
    <location>
        <begin position="470"/>
        <end position="695"/>
    </location>
</feature>
<reference evidence="3" key="1">
    <citation type="journal article" date="2002" name="Science">
        <title>The draft genome of Ciona intestinalis: insights into chordate and vertebrate origins.</title>
        <authorList>
            <person name="Dehal P."/>
            <person name="Satou Y."/>
            <person name="Campbell R.K."/>
            <person name="Chapman J."/>
            <person name="Degnan B."/>
            <person name="De Tomaso A."/>
            <person name="Davidson B."/>
            <person name="Di Gregorio A."/>
            <person name="Gelpke M."/>
            <person name="Goodstein D.M."/>
            <person name="Harafuji N."/>
            <person name="Hastings K.E."/>
            <person name="Ho I."/>
            <person name="Hotta K."/>
            <person name="Huang W."/>
            <person name="Kawashima T."/>
            <person name="Lemaire P."/>
            <person name="Martinez D."/>
            <person name="Meinertzhagen I.A."/>
            <person name="Necula S."/>
            <person name="Nonaka M."/>
            <person name="Putnam N."/>
            <person name="Rash S."/>
            <person name="Saiga H."/>
            <person name="Satake M."/>
            <person name="Terry A."/>
            <person name="Yamada L."/>
            <person name="Wang H.G."/>
            <person name="Awazu S."/>
            <person name="Azumi K."/>
            <person name="Boore J."/>
            <person name="Branno M."/>
            <person name="Chin-Bow S."/>
            <person name="DeSantis R."/>
            <person name="Doyle S."/>
            <person name="Francino P."/>
            <person name="Keys D.N."/>
            <person name="Haga S."/>
            <person name="Hayashi H."/>
            <person name="Hino K."/>
            <person name="Imai K.S."/>
            <person name="Inaba K."/>
            <person name="Kano S."/>
            <person name="Kobayashi K."/>
            <person name="Kobayashi M."/>
            <person name="Lee B.I."/>
            <person name="Makabe K.W."/>
            <person name="Manohar C."/>
            <person name="Matassi G."/>
            <person name="Medina M."/>
            <person name="Mochizuki Y."/>
            <person name="Mount S."/>
            <person name="Morishita T."/>
            <person name="Miura S."/>
            <person name="Nakayama A."/>
            <person name="Nishizaka S."/>
            <person name="Nomoto H."/>
            <person name="Ohta F."/>
            <person name="Oishi K."/>
            <person name="Rigoutsos I."/>
            <person name="Sano M."/>
            <person name="Sasaki A."/>
            <person name="Sasakura Y."/>
            <person name="Shoguchi E."/>
            <person name="Shin-i T."/>
            <person name="Spagnuolo A."/>
            <person name="Stainier D."/>
            <person name="Suzuki M.M."/>
            <person name="Tassy O."/>
            <person name="Takatori N."/>
            <person name="Tokuoka M."/>
            <person name="Yagi K."/>
            <person name="Yoshizaki F."/>
            <person name="Wada S."/>
            <person name="Zhang C."/>
            <person name="Hyatt P.D."/>
            <person name="Larimer F."/>
            <person name="Detter C."/>
            <person name="Doggett N."/>
            <person name="Glavina T."/>
            <person name="Hawkins T."/>
            <person name="Richardson P."/>
            <person name="Lucas S."/>
            <person name="Kohara Y."/>
            <person name="Levine M."/>
            <person name="Satoh N."/>
            <person name="Rokhsar D.S."/>
        </authorList>
    </citation>
    <scope>NUCLEOTIDE SEQUENCE [LARGE SCALE GENOMIC DNA]</scope>
</reference>
<organism evidence="2 3">
    <name type="scientific">Ciona intestinalis</name>
    <name type="common">Transparent sea squirt</name>
    <name type="synonym">Ascidia intestinalis</name>
    <dbReference type="NCBI Taxonomy" id="7719"/>
    <lineage>
        <taxon>Eukaryota</taxon>
        <taxon>Metazoa</taxon>
        <taxon>Chordata</taxon>
        <taxon>Tunicata</taxon>
        <taxon>Ascidiacea</taxon>
        <taxon>Phlebobranchia</taxon>
        <taxon>Cionidae</taxon>
        <taxon>Ciona</taxon>
    </lineage>
</organism>
<dbReference type="Ensembl" id="ENSCINT00000026347.2">
    <property type="protein sequence ID" value="ENSCINP00000026101.2"/>
    <property type="gene ID" value="ENSCING00000014426.2"/>
</dbReference>
<feature type="compositionally biased region" description="Acidic residues" evidence="1">
    <location>
        <begin position="283"/>
        <end position="293"/>
    </location>
</feature>
<dbReference type="PANTHER" id="PTHR31518">
    <property type="entry name" value="ARGININE/SERINE-RICH PROTEIN PNISR"/>
    <property type="match status" value="1"/>
</dbReference>
<reference evidence="2" key="2">
    <citation type="journal article" date="2008" name="Genome Biol.">
        <title>Improved genome assembly and evidence-based global gene model set for the chordate Ciona intestinalis: new insight into intron and operon populations.</title>
        <authorList>
            <person name="Satou Y."/>
            <person name="Mineta K."/>
            <person name="Ogasawara M."/>
            <person name="Sasakura Y."/>
            <person name="Shoguchi E."/>
            <person name="Ueno K."/>
            <person name="Yamada L."/>
            <person name="Matsumoto J."/>
            <person name="Wasserscheid J."/>
            <person name="Dewar K."/>
            <person name="Wiley G.B."/>
            <person name="Macmil S.L."/>
            <person name="Roe B.A."/>
            <person name="Zeller R.W."/>
            <person name="Hastings K.E."/>
            <person name="Lemaire P."/>
            <person name="Lindquist E."/>
            <person name="Endo T."/>
            <person name="Hotta K."/>
            <person name="Inaba K."/>
        </authorList>
    </citation>
    <scope>NUCLEOTIDE SEQUENCE [LARGE SCALE GENOMIC DNA]</scope>
    <source>
        <strain evidence="2">wild type</strain>
    </source>
</reference>
<protein>
    <recommendedName>
        <fullName evidence="4">Arginine/serine-rich protein PNISR</fullName>
    </recommendedName>
</protein>
<feature type="compositionally biased region" description="Basic and acidic residues" evidence="1">
    <location>
        <begin position="235"/>
        <end position="251"/>
    </location>
</feature>
<dbReference type="GO" id="GO:0016607">
    <property type="term" value="C:nuclear speck"/>
    <property type="evidence" value="ECO:0000318"/>
    <property type="project" value="GO_Central"/>
</dbReference>
<feature type="compositionally biased region" description="Basic residues" evidence="1">
    <location>
        <begin position="564"/>
        <end position="585"/>
    </location>
</feature>
<feature type="region of interest" description="Disordered" evidence="1">
    <location>
        <begin position="235"/>
        <end position="304"/>
    </location>
</feature>
<feature type="compositionally biased region" description="Polar residues" evidence="1">
    <location>
        <begin position="470"/>
        <end position="480"/>
    </location>
</feature>
<feature type="compositionally biased region" description="Acidic residues" evidence="1">
    <location>
        <begin position="376"/>
        <end position="386"/>
    </location>
</feature>
<feature type="compositionally biased region" description="Basic and acidic residues" evidence="1">
    <location>
        <begin position="487"/>
        <end position="502"/>
    </location>
</feature>
<feature type="region of interest" description="Disordered" evidence="1">
    <location>
        <begin position="327"/>
        <end position="391"/>
    </location>
</feature>
<keyword evidence="3" id="KW-1185">Reference proteome</keyword>
<evidence type="ECO:0000313" key="2">
    <source>
        <dbReference type="Ensembl" id="ENSCINP00000026101.2"/>
    </source>
</evidence>
<dbReference type="STRING" id="7719.ENSCINP00000026101"/>
<dbReference type="GeneTree" id="ENSGT01120000271942"/>
<dbReference type="InterPro" id="IPR031937">
    <property type="entry name" value="PNISR"/>
</dbReference>
<feature type="region of interest" description="Disordered" evidence="1">
    <location>
        <begin position="1"/>
        <end position="111"/>
    </location>
</feature>
<sequence length="695" mass="80533">MWHNPFPQWSGPGGQMPPQQTGADVDWAALAQAWMQNNAERPPQPPELMNQPQQPPMPQQNWNNQMWNNNNWNSPQFQQPQNWQGPPQNFHSHPPPEQDHPPPPPPDHTEFLKRERNDLNRDNINNSPYILHEDMEEARSPAVNHFPDHRSFNHPRMNTPPVVMTPPHHNNDSWHPQPQKPPAMLPWNNSQWVGPSRGGEPTQNMMQASFQAMDMAKKKALPAWIREGLEKMEQEKLKKENQLRQENEEFQNKTSENPNKSKFESASEESDAELPEAPASEPSDAEGEKEEETPPQPLTEEELMLKVRRMLTEILLGVTNEEIKDIANEVHTSASRKEAKKAISRRLSSANQLGIISGYGSDDEESEEETKSSDNSDSEESEQEEVLEGKIQQKIKNFNKNQFERIKRLEEEEFRKKNASVIAKAIINDVNSDSEDETLKQNIEVNGKNLDSPIDSSIIKDGRATVKVQNEAQKLGSNDNDQYEVAGEQKRAYSSEELQEKTKSRKKLKDRKKSRSRSRSKEKLKSKHEKKSKDRRHSRSNSCDRRSSKHQRRSRSRSREYGSSHKKTSSRYRRSRSRERHRSRERSHSRDRYSSRKRSRSRDRHRGRSHEKTRTPYRKRSYSKERVEKSSKKQKLSKRAKKNSSGSDSEKIKTTIKTPSKKASKTKKKRKSSKKNKKKKSSKKEDTSSSSSTPS</sequence>
<reference evidence="2" key="3">
    <citation type="submission" date="2025-08" db="UniProtKB">
        <authorList>
            <consortium name="Ensembl"/>
        </authorList>
    </citation>
    <scope>IDENTIFICATION</scope>
</reference>